<sequence length="285" mass="30079">MEFCFVPELVELEGSVTKEQDFSIASVASGCACAVKTGNWALAAALENLAVRRGVRGCRCRHCQRKEKEQEQRGGLGQQMNFGTFLLGSSPVSSSSSSSSLNSSGVKTEDGCENKAGTLRLIWERVFSTPLSTDPPAPPGAFNAAAASAKPSTSPLTCLLEEMVDLRQRWYLSGSFSEFLQKHQRAVECLVNVQKRIVLVDGDPRGETIVDMRTRGLLMALVKSHCAVKGHSSEGAGGGGVGGAGWDGKCVSGGGFGEGVALSKDQSVAAPLFDLARQWVGFSTG</sequence>
<dbReference type="EMBL" id="CDMZ01001977">
    <property type="protein sequence ID" value="CUC09896.1"/>
    <property type="molecule type" value="Genomic_DNA"/>
</dbReference>
<dbReference type="AlphaFoldDB" id="A0A0K6S8B2"/>
<feature type="compositionally biased region" description="Low complexity" evidence="1">
    <location>
        <begin position="89"/>
        <end position="104"/>
    </location>
</feature>
<reference evidence="2" key="1">
    <citation type="submission" date="2014-11" db="EMBL/GenBank/DDBJ databases">
        <title>Molecular phylogeny of cliff fern family Woodsiaceae with morphological implications.</title>
        <authorList>
            <person name="Shao Y.-Z."/>
            <person name="Wei R."/>
            <person name="Zhang X.-C."/>
        </authorList>
    </citation>
    <scope>NUCLEOTIDE SEQUENCE</scope>
</reference>
<proteinExistence type="predicted"/>
<dbReference type="VEuPathDB" id="CryptoDB:Cvel_25080"/>
<gene>
    <name evidence="2" type="ORF">Cvel_25080.t1</name>
</gene>
<name>A0A0K6S8B2_9ALVE</name>
<evidence type="ECO:0000313" key="2">
    <source>
        <dbReference type="EMBL" id="CUC09896.1"/>
    </source>
</evidence>
<accession>A0A0K6S8B2</accession>
<organism evidence="2">
    <name type="scientific">Chromera velia CCMP2878</name>
    <dbReference type="NCBI Taxonomy" id="1169474"/>
    <lineage>
        <taxon>Eukaryota</taxon>
        <taxon>Sar</taxon>
        <taxon>Alveolata</taxon>
        <taxon>Colpodellida</taxon>
        <taxon>Chromeraceae</taxon>
        <taxon>Chromera</taxon>
    </lineage>
</organism>
<feature type="region of interest" description="Disordered" evidence="1">
    <location>
        <begin position="89"/>
        <end position="110"/>
    </location>
</feature>
<evidence type="ECO:0000256" key="1">
    <source>
        <dbReference type="SAM" id="MobiDB-lite"/>
    </source>
</evidence>
<protein>
    <submittedName>
        <fullName evidence="2">Uncharacterized protein</fullName>
    </submittedName>
</protein>